<evidence type="ECO:0000313" key="2">
    <source>
        <dbReference type="Proteomes" id="UP000646152"/>
    </source>
</evidence>
<dbReference type="RefSeq" id="WP_188629544.1">
    <property type="nucleotide sequence ID" value="NZ_BMKE01000010.1"/>
</dbReference>
<name>A0ABQ1ILP0_9GAMM</name>
<comment type="caution">
    <text evidence="1">The sequence shown here is derived from an EMBL/GenBank/DDBJ whole genome shotgun (WGS) entry which is preliminary data.</text>
</comment>
<sequence length="52" mass="5725">MTKINPAERASIEALEQLRSCIDKGLCFRLEAGAGAGKQSRITYVEFTSYSL</sequence>
<gene>
    <name evidence="1" type="ORF">GCM10011502_14530</name>
</gene>
<organism evidence="1 2">
    <name type="scientific">Oceanisphaera marina</name>
    <dbReference type="NCBI Taxonomy" id="2017550"/>
    <lineage>
        <taxon>Bacteria</taxon>
        <taxon>Pseudomonadati</taxon>
        <taxon>Pseudomonadota</taxon>
        <taxon>Gammaproteobacteria</taxon>
        <taxon>Aeromonadales</taxon>
        <taxon>Aeromonadaceae</taxon>
        <taxon>Oceanisphaera</taxon>
    </lineage>
</organism>
<protein>
    <submittedName>
        <fullName evidence="1">Uncharacterized protein</fullName>
    </submittedName>
</protein>
<proteinExistence type="predicted"/>
<reference evidence="2" key="1">
    <citation type="journal article" date="2019" name="Int. J. Syst. Evol. Microbiol.">
        <title>The Global Catalogue of Microorganisms (GCM) 10K type strain sequencing project: providing services to taxonomists for standard genome sequencing and annotation.</title>
        <authorList>
            <consortium name="The Broad Institute Genomics Platform"/>
            <consortium name="The Broad Institute Genome Sequencing Center for Infectious Disease"/>
            <person name="Wu L."/>
            <person name="Ma J."/>
        </authorList>
    </citation>
    <scope>NUCLEOTIDE SEQUENCE [LARGE SCALE GENOMIC DNA]</scope>
    <source>
        <strain evidence="2">CGMCC 1.15923</strain>
    </source>
</reference>
<evidence type="ECO:0000313" key="1">
    <source>
        <dbReference type="EMBL" id="GGB42323.1"/>
    </source>
</evidence>
<accession>A0ABQ1ILP0</accession>
<keyword evidence="2" id="KW-1185">Reference proteome</keyword>
<dbReference type="Proteomes" id="UP000646152">
    <property type="component" value="Unassembled WGS sequence"/>
</dbReference>
<dbReference type="EMBL" id="BMKE01000010">
    <property type="protein sequence ID" value="GGB42323.1"/>
    <property type="molecule type" value="Genomic_DNA"/>
</dbReference>